<evidence type="ECO:0000256" key="3">
    <source>
        <dbReference type="HAMAP-Rule" id="MF_00535"/>
    </source>
</evidence>
<feature type="active site" evidence="3">
    <location>
        <position position="92"/>
    </location>
</feature>
<dbReference type="NCBIfam" id="NF002773">
    <property type="entry name" value="PRK02866.1"/>
    <property type="match status" value="1"/>
</dbReference>
<dbReference type="PIRSF" id="PIRSF001263">
    <property type="entry name" value="Cyanate_hydratas"/>
    <property type="match status" value="1"/>
</dbReference>
<dbReference type="SUPFAM" id="SSF47413">
    <property type="entry name" value="lambda repressor-like DNA-binding domains"/>
    <property type="match status" value="1"/>
</dbReference>
<proteinExistence type="inferred from homology"/>
<organism evidence="5 6">
    <name type="scientific">Streptomyces violaceus</name>
    <name type="common">Streptomyces venezuelae</name>
    <dbReference type="NCBI Taxonomy" id="1936"/>
    <lineage>
        <taxon>Bacteria</taxon>
        <taxon>Bacillati</taxon>
        <taxon>Actinomycetota</taxon>
        <taxon>Actinomycetes</taxon>
        <taxon>Kitasatosporales</taxon>
        <taxon>Streptomycetaceae</taxon>
        <taxon>Streptomyces</taxon>
    </lineage>
</organism>
<dbReference type="RefSeq" id="WP_328346353.1">
    <property type="nucleotide sequence ID" value="NZ_CP107906.1"/>
</dbReference>
<sequence length="150" mass="16357">MSTPILPKAEAAALVVAARIRQGLTWSAIAAKIDKPVVWTTAALLGQHPMTAEDAAAVAALLGLGDDVVESLQLQPARGIEPELMKDPTVYRFFEALSVYGPALKELIHEEFGDGIMSAINFNVDIQRRAHPDGDRVVVTFDGKFLDYRW</sequence>
<evidence type="ECO:0000256" key="1">
    <source>
        <dbReference type="ARBA" id="ARBA00003561"/>
    </source>
</evidence>
<evidence type="ECO:0000313" key="5">
    <source>
        <dbReference type="EMBL" id="WUG98489.1"/>
    </source>
</evidence>
<feature type="active site" evidence="3">
    <location>
        <position position="95"/>
    </location>
</feature>
<comment type="similarity">
    <text evidence="3">Belongs to the cyanase family.</text>
</comment>
<keyword evidence="2 3" id="KW-0456">Lyase</keyword>
<comment type="catalytic activity">
    <reaction evidence="3">
        <text>cyanate + hydrogencarbonate + 3 H(+) = NH4(+) + 2 CO2</text>
        <dbReference type="Rhea" id="RHEA:11120"/>
        <dbReference type="ChEBI" id="CHEBI:15378"/>
        <dbReference type="ChEBI" id="CHEBI:16526"/>
        <dbReference type="ChEBI" id="CHEBI:17544"/>
        <dbReference type="ChEBI" id="CHEBI:28938"/>
        <dbReference type="ChEBI" id="CHEBI:29195"/>
        <dbReference type="EC" id="4.2.1.104"/>
    </reaction>
</comment>
<dbReference type="Pfam" id="PF02560">
    <property type="entry name" value="Cyanate_lyase"/>
    <property type="match status" value="1"/>
</dbReference>
<dbReference type="InterPro" id="IPR048564">
    <property type="entry name" value="CYNS_N"/>
</dbReference>
<keyword evidence="6" id="KW-1185">Reference proteome</keyword>
<dbReference type="EMBL" id="CP107906">
    <property type="protein sequence ID" value="WUG98489.1"/>
    <property type="molecule type" value="Genomic_DNA"/>
</dbReference>
<evidence type="ECO:0000313" key="6">
    <source>
        <dbReference type="Proteomes" id="UP001341259"/>
    </source>
</evidence>
<gene>
    <name evidence="3 5" type="primary">cynS</name>
    <name evidence="5" type="ORF">OHB29_39000</name>
</gene>
<dbReference type="InterPro" id="IPR010982">
    <property type="entry name" value="Lambda_DNA-bd_dom_sf"/>
</dbReference>
<dbReference type="PANTHER" id="PTHR34186">
    <property type="entry name" value="CYANATE HYDRATASE"/>
    <property type="match status" value="1"/>
</dbReference>
<dbReference type="GO" id="GO:0008824">
    <property type="term" value="F:cyanate hydratase activity"/>
    <property type="evidence" value="ECO:0007669"/>
    <property type="project" value="UniProtKB-EC"/>
</dbReference>
<dbReference type="Pfam" id="PF21291">
    <property type="entry name" value="CYNS_N"/>
    <property type="match status" value="1"/>
</dbReference>
<dbReference type="InterPro" id="IPR008076">
    <property type="entry name" value="Cyanase"/>
</dbReference>
<feature type="domain" description="Cyanate lyase C-terminal" evidence="4">
    <location>
        <begin position="79"/>
        <end position="150"/>
    </location>
</feature>
<dbReference type="InterPro" id="IPR003712">
    <property type="entry name" value="Cyanate_lyase_C"/>
</dbReference>
<dbReference type="NCBIfam" id="TIGR00673">
    <property type="entry name" value="cynS"/>
    <property type="match status" value="1"/>
</dbReference>
<dbReference type="SMART" id="SM01116">
    <property type="entry name" value="Cyanate_lyase"/>
    <property type="match status" value="1"/>
</dbReference>
<comment type="function">
    <text evidence="1 3">Catalyzes the reaction of cyanate with bicarbonate to produce ammonia and carbon dioxide.</text>
</comment>
<dbReference type="Gene3D" id="3.30.1160.10">
    <property type="entry name" value="Cyanate lyase, C-terminal domain"/>
    <property type="match status" value="1"/>
</dbReference>
<dbReference type="InterPro" id="IPR036581">
    <property type="entry name" value="Cyanate_lyase_C_sf"/>
</dbReference>
<dbReference type="Proteomes" id="UP001341259">
    <property type="component" value="Chromosome"/>
</dbReference>
<protein>
    <recommendedName>
        <fullName evidence="3">Cyanate hydratase</fullName>
        <shortName evidence="3">Cyanase</shortName>
        <ecNumber evidence="3">4.2.1.104</ecNumber>
    </recommendedName>
    <alternativeName>
        <fullName evidence="3">Cyanate hydrolase</fullName>
    </alternativeName>
    <alternativeName>
        <fullName evidence="3">Cyanate lyase</fullName>
    </alternativeName>
</protein>
<dbReference type="PANTHER" id="PTHR34186:SF2">
    <property type="entry name" value="CYANATE HYDRATASE"/>
    <property type="match status" value="1"/>
</dbReference>
<reference evidence="5 6" key="1">
    <citation type="submission" date="2022-10" db="EMBL/GenBank/DDBJ databases">
        <title>The complete genomes of actinobacterial strains from the NBC collection.</title>
        <authorList>
            <person name="Joergensen T.S."/>
            <person name="Alvarez Arevalo M."/>
            <person name="Sterndorff E.B."/>
            <person name="Faurdal D."/>
            <person name="Vuksanovic O."/>
            <person name="Mourched A.-S."/>
            <person name="Charusanti P."/>
            <person name="Shaw S."/>
            <person name="Blin K."/>
            <person name="Weber T."/>
        </authorList>
    </citation>
    <scope>NUCLEOTIDE SEQUENCE [LARGE SCALE GENOMIC DNA]</scope>
    <source>
        <strain evidence="5 6">NBC_00456</strain>
    </source>
</reference>
<feature type="active site" evidence="3">
    <location>
        <position position="118"/>
    </location>
</feature>
<dbReference type="SUPFAM" id="SSF55234">
    <property type="entry name" value="Cyanase C-terminal domain"/>
    <property type="match status" value="1"/>
</dbReference>
<evidence type="ECO:0000256" key="2">
    <source>
        <dbReference type="ARBA" id="ARBA00023239"/>
    </source>
</evidence>
<dbReference type="PRINTS" id="PR01693">
    <property type="entry name" value="CYANASE"/>
</dbReference>
<accession>A0ABZ1P364</accession>
<dbReference type="HAMAP" id="MF_00535">
    <property type="entry name" value="Cyanate_hydrat"/>
    <property type="match status" value="1"/>
</dbReference>
<evidence type="ECO:0000259" key="4">
    <source>
        <dbReference type="SMART" id="SM01116"/>
    </source>
</evidence>
<dbReference type="CDD" id="cd00559">
    <property type="entry name" value="Cyanase_C"/>
    <property type="match status" value="1"/>
</dbReference>
<name>A0ABZ1P364_STRVL</name>
<dbReference type="Gene3D" id="1.10.260.40">
    <property type="entry name" value="lambda repressor-like DNA-binding domains"/>
    <property type="match status" value="1"/>
</dbReference>
<dbReference type="EC" id="4.2.1.104" evidence="3"/>